<evidence type="ECO:0000256" key="5">
    <source>
        <dbReference type="ARBA" id="ARBA00023136"/>
    </source>
</evidence>
<evidence type="ECO:0000313" key="9">
    <source>
        <dbReference type="Proteomes" id="UP000663814"/>
    </source>
</evidence>
<name>A0ABS7XBY2_9GAMM</name>
<evidence type="ECO:0000256" key="1">
    <source>
        <dbReference type="ARBA" id="ARBA00004533"/>
    </source>
</evidence>
<dbReference type="Proteomes" id="UP000663814">
    <property type="component" value="Unassembled WGS sequence"/>
</dbReference>
<sequence>MARTQVTVAQMAARMTSPKASHWAKKQENGSYLAIWLLLRLYRFGGKYVILIVLAPVLGYFFLKDRSARTASMQFLQQVHSYKGTQSPFAQRPGYWRSYQHFWQFAMAALAKIDGWLGRIPVGSVSYEGSVSFDNIIQTGKGALIIGSHLGNQEVCRALVRSKYTVRINVLAHTQHTAAFNRILKESNSDVDLNLIEVTELTPTVSVMLSECIERGELVVIVGDRISAQAPERAVWADFLGKPAPFAIGPWVLGSVLQCPVYLMFCMRQKNGYKLIFTHFAEQLQLPRKERQQALQSTIQQYAQQLEQVACRYPLQWFNFYDFWHLPTPSQQKAQSTEGNAR</sequence>
<evidence type="ECO:0000256" key="3">
    <source>
        <dbReference type="ARBA" id="ARBA00022519"/>
    </source>
</evidence>
<dbReference type="CDD" id="cd07984">
    <property type="entry name" value="LPLAT_LABLAT-like"/>
    <property type="match status" value="1"/>
</dbReference>
<dbReference type="PANTHER" id="PTHR30606:SF9">
    <property type="entry name" value="LIPID A BIOSYNTHESIS LAUROYLTRANSFERASE"/>
    <property type="match status" value="1"/>
</dbReference>
<dbReference type="PANTHER" id="PTHR30606">
    <property type="entry name" value="LIPID A BIOSYNTHESIS LAUROYL ACYLTRANSFERASE"/>
    <property type="match status" value="1"/>
</dbReference>
<accession>A0ABS7XBY2</accession>
<keyword evidence="3" id="KW-0997">Cell inner membrane</keyword>
<keyword evidence="6" id="KW-0012">Acyltransferase</keyword>
<proteinExistence type="predicted"/>
<dbReference type="InterPro" id="IPR014548">
    <property type="entry name" value="Ac_Trasf"/>
</dbReference>
<evidence type="ECO:0000313" key="8">
    <source>
        <dbReference type="EMBL" id="MBZ9613068.1"/>
    </source>
</evidence>
<evidence type="ECO:0000256" key="4">
    <source>
        <dbReference type="ARBA" id="ARBA00022679"/>
    </source>
</evidence>
<dbReference type="EMBL" id="JAERPS020000006">
    <property type="protein sequence ID" value="MBZ9613068.1"/>
    <property type="molecule type" value="Genomic_DNA"/>
</dbReference>
<dbReference type="Pfam" id="PF03279">
    <property type="entry name" value="Lip_A_acyltrans"/>
    <property type="match status" value="1"/>
</dbReference>
<evidence type="ECO:0000256" key="7">
    <source>
        <dbReference type="SAM" id="Phobius"/>
    </source>
</evidence>
<dbReference type="InterPro" id="IPR004960">
    <property type="entry name" value="LipA_acyltrans"/>
</dbReference>
<keyword evidence="9" id="KW-1185">Reference proteome</keyword>
<keyword evidence="2" id="KW-1003">Cell membrane</keyword>
<feature type="transmembrane region" description="Helical" evidence="7">
    <location>
        <begin position="45"/>
        <end position="63"/>
    </location>
</feature>
<keyword evidence="5 7" id="KW-0472">Membrane</keyword>
<keyword evidence="7" id="KW-0812">Transmembrane</keyword>
<comment type="caution">
    <text evidence="8">The sequence shown here is derived from an EMBL/GenBank/DDBJ whole genome shotgun (WGS) entry which is preliminary data.</text>
</comment>
<evidence type="ECO:0000256" key="2">
    <source>
        <dbReference type="ARBA" id="ARBA00022475"/>
    </source>
</evidence>
<protein>
    <submittedName>
        <fullName evidence="8">Acetyltransferase</fullName>
    </submittedName>
</protein>
<dbReference type="PIRSF" id="PIRSF028561">
    <property type="entry name" value="Ac_Trasf"/>
    <property type="match status" value="1"/>
</dbReference>
<evidence type="ECO:0000256" key="6">
    <source>
        <dbReference type="ARBA" id="ARBA00023315"/>
    </source>
</evidence>
<dbReference type="RefSeq" id="WP_205311777.1">
    <property type="nucleotide sequence ID" value="NZ_JAERPS020000006.1"/>
</dbReference>
<comment type="subcellular location">
    <subcellularLocation>
        <location evidence="1">Cell inner membrane</location>
    </subcellularLocation>
</comment>
<organism evidence="8 9">
    <name type="scientific">Rheinheimera maricola</name>
    <dbReference type="NCBI Taxonomy" id="2793282"/>
    <lineage>
        <taxon>Bacteria</taxon>
        <taxon>Pseudomonadati</taxon>
        <taxon>Pseudomonadota</taxon>
        <taxon>Gammaproteobacteria</taxon>
        <taxon>Chromatiales</taxon>
        <taxon>Chromatiaceae</taxon>
        <taxon>Rheinheimera</taxon>
    </lineage>
</organism>
<keyword evidence="4" id="KW-0808">Transferase</keyword>
<keyword evidence="7" id="KW-1133">Transmembrane helix</keyword>
<gene>
    <name evidence="8" type="ORF">I4W93_015875</name>
</gene>
<reference evidence="8 9" key="1">
    <citation type="submission" date="2021-08" db="EMBL/GenBank/DDBJ databases">
        <title>Rheinheimera aquimaris sp. nov., isolated from seawater of the East Sea in Korea.</title>
        <authorList>
            <person name="Kim K.H."/>
            <person name="Wenting R."/>
            <person name="Kim K.R."/>
            <person name="Jeon C.O."/>
        </authorList>
    </citation>
    <scope>NUCLEOTIDE SEQUENCE [LARGE SCALE GENOMIC DNA]</scope>
    <source>
        <strain evidence="8 9">MA-13</strain>
    </source>
</reference>